<gene>
    <name evidence="2" type="ORF">PIB30_034251</name>
</gene>
<proteinExistence type="predicted"/>
<keyword evidence="3" id="KW-1185">Reference proteome</keyword>
<comment type="caution">
    <text evidence="2">The sequence shown here is derived from an EMBL/GenBank/DDBJ whole genome shotgun (WGS) entry which is preliminary data.</text>
</comment>
<protein>
    <submittedName>
        <fullName evidence="2">Uncharacterized protein</fullName>
    </submittedName>
</protein>
<evidence type="ECO:0000313" key="3">
    <source>
        <dbReference type="Proteomes" id="UP001341840"/>
    </source>
</evidence>
<dbReference type="Proteomes" id="UP001341840">
    <property type="component" value="Unassembled WGS sequence"/>
</dbReference>
<evidence type="ECO:0000313" key="2">
    <source>
        <dbReference type="EMBL" id="MED6170771.1"/>
    </source>
</evidence>
<sequence length="141" mass="15907">MADKILSSSKDETSSTKKPSSSRRPTPHYSPRRMPVAQREGSTSSVKGTRSFCYERDWRDGTSVKNEVSSEEDPGEEDEDPEEEEPEQEDNPEDGIPDTPFLPMDIEAEEDYQCYIEELGRVLEHSPVRSSQASVPDIPVE</sequence>
<accession>A0ABU6VEQ8</accession>
<organism evidence="2 3">
    <name type="scientific">Stylosanthes scabra</name>
    <dbReference type="NCBI Taxonomy" id="79078"/>
    <lineage>
        <taxon>Eukaryota</taxon>
        <taxon>Viridiplantae</taxon>
        <taxon>Streptophyta</taxon>
        <taxon>Embryophyta</taxon>
        <taxon>Tracheophyta</taxon>
        <taxon>Spermatophyta</taxon>
        <taxon>Magnoliopsida</taxon>
        <taxon>eudicotyledons</taxon>
        <taxon>Gunneridae</taxon>
        <taxon>Pentapetalae</taxon>
        <taxon>rosids</taxon>
        <taxon>fabids</taxon>
        <taxon>Fabales</taxon>
        <taxon>Fabaceae</taxon>
        <taxon>Papilionoideae</taxon>
        <taxon>50 kb inversion clade</taxon>
        <taxon>dalbergioids sensu lato</taxon>
        <taxon>Dalbergieae</taxon>
        <taxon>Pterocarpus clade</taxon>
        <taxon>Stylosanthes</taxon>
    </lineage>
</organism>
<dbReference type="EMBL" id="JASCZI010151193">
    <property type="protein sequence ID" value="MED6170771.1"/>
    <property type="molecule type" value="Genomic_DNA"/>
</dbReference>
<feature type="compositionally biased region" description="Basic and acidic residues" evidence="1">
    <location>
        <begin position="53"/>
        <end position="62"/>
    </location>
</feature>
<feature type="compositionally biased region" description="Basic and acidic residues" evidence="1">
    <location>
        <begin position="1"/>
        <end position="15"/>
    </location>
</feature>
<feature type="compositionally biased region" description="Acidic residues" evidence="1">
    <location>
        <begin position="69"/>
        <end position="96"/>
    </location>
</feature>
<reference evidence="2 3" key="1">
    <citation type="journal article" date="2023" name="Plants (Basel)">
        <title>Bridging the Gap: Combining Genomics and Transcriptomics Approaches to Understand Stylosanthes scabra, an Orphan Legume from the Brazilian Caatinga.</title>
        <authorList>
            <person name="Ferreira-Neto J.R.C."/>
            <person name="da Silva M.D."/>
            <person name="Binneck E."/>
            <person name="de Melo N.F."/>
            <person name="da Silva R.H."/>
            <person name="de Melo A.L.T.M."/>
            <person name="Pandolfi V."/>
            <person name="Bustamante F.O."/>
            <person name="Brasileiro-Vidal A.C."/>
            <person name="Benko-Iseppon A.M."/>
        </authorList>
    </citation>
    <scope>NUCLEOTIDE SEQUENCE [LARGE SCALE GENOMIC DNA]</scope>
    <source>
        <tissue evidence="2">Leaves</tissue>
    </source>
</reference>
<evidence type="ECO:0000256" key="1">
    <source>
        <dbReference type="SAM" id="MobiDB-lite"/>
    </source>
</evidence>
<feature type="region of interest" description="Disordered" evidence="1">
    <location>
        <begin position="1"/>
        <end position="110"/>
    </location>
</feature>
<name>A0ABU6VEQ8_9FABA</name>